<evidence type="ECO:0000313" key="1">
    <source>
        <dbReference type="EMBL" id="QSS55531.1"/>
    </source>
</evidence>
<evidence type="ECO:0000313" key="2">
    <source>
        <dbReference type="Proteomes" id="UP000663419"/>
    </source>
</evidence>
<gene>
    <name evidence="1" type="ORF">I7I53_03434</name>
</gene>
<organism evidence="1 2">
    <name type="scientific">Ajellomyces capsulatus (strain H88)</name>
    <name type="common">Darling's disease fungus</name>
    <name type="synonym">Histoplasma capsulatum</name>
    <dbReference type="NCBI Taxonomy" id="544711"/>
    <lineage>
        <taxon>Eukaryota</taxon>
        <taxon>Fungi</taxon>
        <taxon>Dikarya</taxon>
        <taxon>Ascomycota</taxon>
        <taxon>Pezizomycotina</taxon>
        <taxon>Eurotiomycetes</taxon>
        <taxon>Eurotiomycetidae</taxon>
        <taxon>Onygenales</taxon>
        <taxon>Ajellomycetaceae</taxon>
        <taxon>Histoplasma</taxon>
    </lineage>
</organism>
<sequence>MWGLPQNFAEKMADVNCSFMFRAVTELMDIHRCPVFYFFSVGSFSYSRSLPDGDMKRVLLLCCEV</sequence>
<protein>
    <submittedName>
        <fullName evidence="1">Uncharacterized protein</fullName>
    </submittedName>
</protein>
<name>A0A8A1LNZ3_AJEC8</name>
<accession>A0A8A1LNZ3</accession>
<dbReference type="EMBL" id="CP069105">
    <property type="protein sequence ID" value="QSS55531.1"/>
    <property type="molecule type" value="Genomic_DNA"/>
</dbReference>
<dbReference type="VEuPathDB" id="FungiDB:I7I53_03434"/>
<dbReference type="AlphaFoldDB" id="A0A8A1LNZ3"/>
<reference evidence="1" key="1">
    <citation type="submission" date="2021-01" db="EMBL/GenBank/DDBJ databases">
        <title>Chromosome-level genome assembly of a human fungal pathogen reveals clustering of transcriptionally co-regulated genes.</title>
        <authorList>
            <person name="Voorhies M."/>
            <person name="Cohen S."/>
            <person name="Shea T.P."/>
            <person name="Petrus S."/>
            <person name="Munoz J.F."/>
            <person name="Poplawski S."/>
            <person name="Goldman W.E."/>
            <person name="Michael T."/>
            <person name="Cuomo C.A."/>
            <person name="Sil A."/>
            <person name="Beyhan S."/>
        </authorList>
    </citation>
    <scope>NUCLEOTIDE SEQUENCE</scope>
    <source>
        <strain evidence="1">H88</strain>
    </source>
</reference>
<proteinExistence type="predicted"/>
<dbReference type="Proteomes" id="UP000663419">
    <property type="component" value="Chromosome 4"/>
</dbReference>